<dbReference type="RefSeq" id="WP_187769816.1">
    <property type="nucleotide sequence ID" value="NZ_JACTVM010000004.1"/>
</dbReference>
<reference evidence="2" key="1">
    <citation type="submission" date="2020-09" db="EMBL/GenBank/DDBJ databases">
        <title>Novel species in genus Aeromicrobium.</title>
        <authorList>
            <person name="Zhang G."/>
        </authorList>
    </citation>
    <scope>NUCLEOTIDE SEQUENCE</scope>
    <source>
        <strain evidence="2">Zg-636</strain>
    </source>
</reference>
<proteinExistence type="predicted"/>
<feature type="transmembrane region" description="Helical" evidence="1">
    <location>
        <begin position="48"/>
        <end position="66"/>
    </location>
</feature>
<organism evidence="2 3">
    <name type="scientific">Aeromicrobium senzhongii</name>
    <dbReference type="NCBI Taxonomy" id="2663859"/>
    <lineage>
        <taxon>Bacteria</taxon>
        <taxon>Bacillati</taxon>
        <taxon>Actinomycetota</taxon>
        <taxon>Actinomycetes</taxon>
        <taxon>Propionibacteriales</taxon>
        <taxon>Nocardioidaceae</taxon>
        <taxon>Aeromicrobium</taxon>
    </lineage>
</organism>
<feature type="transmembrane region" description="Helical" evidence="1">
    <location>
        <begin position="72"/>
        <end position="93"/>
    </location>
</feature>
<accession>A0A8I0EX01</accession>
<dbReference type="Proteomes" id="UP000620591">
    <property type="component" value="Unassembled WGS sequence"/>
</dbReference>
<evidence type="ECO:0000256" key="1">
    <source>
        <dbReference type="SAM" id="Phobius"/>
    </source>
</evidence>
<sequence>MGIGNTGRRVNAAVGSMAGRVDGHTLEVANHAAAVLTLAVRVLRWPTLVVLVLAWPFIAGLAVIALAADDTWLKVTAGVLALVGAAISAAFGFRRNRILTAVQDEQEFATELGVAVALSDDVGEARLALGQLAGTGGGARVFSRLKGLWRGLGVGPGVLQGANDLPRARWFFPPKIGTTITLFFLALWVVPVSFVSCLLLAIALAAR</sequence>
<protein>
    <submittedName>
        <fullName evidence="2">Uncharacterized protein</fullName>
    </submittedName>
</protein>
<name>A0A8I0EX01_9ACTN</name>
<keyword evidence="1" id="KW-0472">Membrane</keyword>
<evidence type="ECO:0000313" key="3">
    <source>
        <dbReference type="Proteomes" id="UP000620591"/>
    </source>
</evidence>
<comment type="caution">
    <text evidence="2">The sequence shown here is derived from an EMBL/GenBank/DDBJ whole genome shotgun (WGS) entry which is preliminary data.</text>
</comment>
<dbReference type="EMBL" id="JACTVM010000004">
    <property type="protein sequence ID" value="MBC9227193.1"/>
    <property type="molecule type" value="Genomic_DNA"/>
</dbReference>
<evidence type="ECO:0000313" key="2">
    <source>
        <dbReference type="EMBL" id="MBC9227193.1"/>
    </source>
</evidence>
<keyword evidence="1" id="KW-1133">Transmembrane helix</keyword>
<feature type="transmembrane region" description="Helical" evidence="1">
    <location>
        <begin position="182"/>
        <end position="206"/>
    </location>
</feature>
<keyword evidence="1" id="KW-0812">Transmembrane</keyword>
<gene>
    <name evidence="2" type="ORF">IBG24_12795</name>
</gene>
<dbReference type="AlphaFoldDB" id="A0A8I0EX01"/>